<dbReference type="Proteomes" id="UP000052258">
    <property type="component" value="Unassembled WGS sequence"/>
</dbReference>
<dbReference type="Pfam" id="PF09084">
    <property type="entry name" value="NMT1"/>
    <property type="match status" value="1"/>
</dbReference>
<gene>
    <name evidence="2" type="ORF">X560_1740</name>
</gene>
<dbReference type="InterPro" id="IPR027939">
    <property type="entry name" value="NMT1/THI5"/>
</dbReference>
<dbReference type="PANTHER" id="PTHR31528:SF3">
    <property type="entry name" value="THIAMINE BIOSYNTHESIS PROTEIN HI_0357-RELATED"/>
    <property type="match status" value="1"/>
</dbReference>
<dbReference type="OrthoDB" id="9815602at2"/>
<dbReference type="Gene3D" id="3.40.190.10">
    <property type="entry name" value="Periplasmic binding protein-like II"/>
    <property type="match status" value="2"/>
</dbReference>
<organism evidence="2 3">
    <name type="scientific">Listeria fleischmannii 1991</name>
    <dbReference type="NCBI Taxonomy" id="1430899"/>
    <lineage>
        <taxon>Bacteria</taxon>
        <taxon>Bacillati</taxon>
        <taxon>Bacillota</taxon>
        <taxon>Bacilli</taxon>
        <taxon>Bacillales</taxon>
        <taxon>Listeriaceae</taxon>
        <taxon>Listeria</taxon>
    </lineage>
</organism>
<dbReference type="GO" id="GO:0009228">
    <property type="term" value="P:thiamine biosynthetic process"/>
    <property type="evidence" value="ECO:0007669"/>
    <property type="project" value="InterPro"/>
</dbReference>
<dbReference type="PANTHER" id="PTHR31528">
    <property type="entry name" value="4-AMINO-5-HYDROXYMETHYL-2-METHYLPYRIMIDINE PHOSPHATE SYNTHASE THI11-RELATED"/>
    <property type="match status" value="1"/>
</dbReference>
<protein>
    <submittedName>
        <fullName evidence="2">Aliphatic sulfonate ABC transporter</fullName>
    </submittedName>
</protein>
<dbReference type="PROSITE" id="PS51257">
    <property type="entry name" value="PROKAR_LIPOPROTEIN"/>
    <property type="match status" value="1"/>
</dbReference>
<dbReference type="AlphaFoldDB" id="A0A0J8GDZ9"/>
<feature type="domain" description="Solute-binding protein family 3/N-terminal" evidence="1">
    <location>
        <begin position="39"/>
        <end position="273"/>
    </location>
</feature>
<accession>A0A0J8GDZ9</accession>
<comment type="caution">
    <text evidence="2">The sequence shown here is derived from an EMBL/GenBank/DDBJ whole genome shotgun (WGS) entry which is preliminary data.</text>
</comment>
<evidence type="ECO:0000259" key="1">
    <source>
        <dbReference type="SMART" id="SM00062"/>
    </source>
</evidence>
<evidence type="ECO:0000313" key="2">
    <source>
        <dbReference type="EMBL" id="KMT59199.1"/>
    </source>
</evidence>
<dbReference type="EMBL" id="AZHO01000021">
    <property type="protein sequence ID" value="KMT59199.1"/>
    <property type="molecule type" value="Genomic_DNA"/>
</dbReference>
<keyword evidence="3" id="KW-1185">Reference proteome</keyword>
<dbReference type="InterPro" id="IPR001638">
    <property type="entry name" value="Solute-binding_3/MltF_N"/>
</dbReference>
<sequence length="317" mass="35227">MKKWIGILMLVVVGILAVGCSDSGNELKADTKTETTNKTLRFGTLPAESAIPIILAKEKGFFKEEKVNVEITPFNAPNDRNVAAQAGKIDGMIGDVMTALSMREGGMDFTITSDINEDFKLLSAPNSGITDIKQLDGKEVSLVPKFLLEYIMDEMAAKNDISYKIVQIPSISARYEALLNNQVDSVIFTEPQATLLQKNGAHVLGSSAKYNIKGGTISFASDIVKSQKADIAAFYRAYNKGVSYMNEHDAADYADVLKAYKFPEAMTGYLENKEEKYTKAQKVSKKQFDSIEKWTKEKEMIQKDYSYDEMTNFSMLD</sequence>
<dbReference type="SMART" id="SM00062">
    <property type="entry name" value="PBPb"/>
    <property type="match status" value="1"/>
</dbReference>
<dbReference type="RefSeq" id="WP_007475867.1">
    <property type="nucleotide sequence ID" value="NZ_KQ130616.1"/>
</dbReference>
<proteinExistence type="predicted"/>
<evidence type="ECO:0000313" key="3">
    <source>
        <dbReference type="Proteomes" id="UP000052258"/>
    </source>
</evidence>
<dbReference type="SUPFAM" id="SSF53850">
    <property type="entry name" value="Periplasmic binding protein-like II"/>
    <property type="match status" value="1"/>
</dbReference>
<dbReference type="InterPro" id="IPR015168">
    <property type="entry name" value="SsuA/THI5"/>
</dbReference>
<dbReference type="PATRIC" id="fig|1430899.3.peg.1777"/>
<reference evidence="2 3" key="1">
    <citation type="journal article" date="2015" name="Genome Biol. Evol.">
        <title>Comparative Genomics of Listeria Sensu Lato: Genus-Wide Differences in Evolutionary Dynamics and the Progressive Gain of Complex, Potentially Pathogenicity-Related Traits through Lateral Gene Transfer.</title>
        <authorList>
            <person name="Chiara M."/>
            <person name="Caruso M."/>
            <person name="D'Erchia A.M."/>
            <person name="Manzari C."/>
            <person name="Fraccalvieri R."/>
            <person name="Goffredo E."/>
            <person name="Latorre L."/>
            <person name="Miccolupo A."/>
            <person name="Padalino I."/>
            <person name="Santagada G."/>
            <person name="Chiocco D."/>
            <person name="Pesole G."/>
            <person name="Horner D.S."/>
            <person name="Parisi A."/>
        </authorList>
    </citation>
    <scope>NUCLEOTIDE SEQUENCE [LARGE SCALE GENOMIC DNA]</scope>
    <source>
        <strain evidence="2 3">1991</strain>
    </source>
</reference>
<name>A0A0J8GDZ9_9LIST</name>